<organism evidence="1 2">
    <name type="scientific">Plectus sambesii</name>
    <dbReference type="NCBI Taxonomy" id="2011161"/>
    <lineage>
        <taxon>Eukaryota</taxon>
        <taxon>Metazoa</taxon>
        <taxon>Ecdysozoa</taxon>
        <taxon>Nematoda</taxon>
        <taxon>Chromadorea</taxon>
        <taxon>Plectida</taxon>
        <taxon>Plectina</taxon>
        <taxon>Plectoidea</taxon>
        <taxon>Plectidae</taxon>
        <taxon>Plectus</taxon>
    </lineage>
</organism>
<proteinExistence type="predicted"/>
<protein>
    <submittedName>
        <fullName evidence="2">C-type lectin domain-containing protein</fullName>
    </submittedName>
</protein>
<dbReference type="InterPro" id="IPR016187">
    <property type="entry name" value="CTDL_fold"/>
</dbReference>
<accession>A0A914WV93</accession>
<sequence>MAAVKQLITSYSSTITDVWTGLEIINSSGARSDINNWGYFYRNGTFVSPTYLPWSPSQPVNTASYFRGAYRLSGGGIINTQESSFMNPVCEYEEGMKQPVSDLEQKCVNLPSSSFVDDVCFRVYFIDQKNYNDAKVSCNDLSGYNGHLAHVRSMGELWVADAIRSVSYMLIR</sequence>
<dbReference type="WBParaSite" id="PSAMB.scaffold537size47759.g6936.t1">
    <property type="protein sequence ID" value="PSAMB.scaffold537size47759.g6936.t1"/>
    <property type="gene ID" value="PSAMB.scaffold537size47759.g6936"/>
</dbReference>
<reference evidence="2" key="1">
    <citation type="submission" date="2022-11" db="UniProtKB">
        <authorList>
            <consortium name="WormBaseParasite"/>
        </authorList>
    </citation>
    <scope>IDENTIFICATION</scope>
</reference>
<dbReference type="Proteomes" id="UP000887566">
    <property type="component" value="Unplaced"/>
</dbReference>
<dbReference type="AlphaFoldDB" id="A0A914WV93"/>
<name>A0A914WV93_9BILA</name>
<dbReference type="SUPFAM" id="SSF56436">
    <property type="entry name" value="C-type lectin-like"/>
    <property type="match status" value="2"/>
</dbReference>
<keyword evidence="1" id="KW-1185">Reference proteome</keyword>
<evidence type="ECO:0000313" key="1">
    <source>
        <dbReference type="Proteomes" id="UP000887566"/>
    </source>
</evidence>
<evidence type="ECO:0000313" key="2">
    <source>
        <dbReference type="WBParaSite" id="PSAMB.scaffold537size47759.g6936.t1"/>
    </source>
</evidence>